<evidence type="ECO:0000256" key="2">
    <source>
        <dbReference type="SAM" id="Phobius"/>
    </source>
</evidence>
<feature type="region of interest" description="Disordered" evidence="1">
    <location>
        <begin position="177"/>
        <end position="208"/>
    </location>
</feature>
<feature type="compositionally biased region" description="Basic and acidic residues" evidence="1">
    <location>
        <begin position="296"/>
        <end position="305"/>
    </location>
</feature>
<dbReference type="Proteomes" id="UP000295136">
    <property type="component" value="Unassembled WGS sequence"/>
</dbReference>
<feature type="compositionally biased region" description="Basic and acidic residues" evidence="1">
    <location>
        <begin position="13"/>
        <end position="26"/>
    </location>
</feature>
<dbReference type="GO" id="GO:0004803">
    <property type="term" value="F:transposase activity"/>
    <property type="evidence" value="ECO:0007669"/>
    <property type="project" value="InterPro"/>
</dbReference>
<dbReference type="AlphaFoldDB" id="A0A4V2ZBQ3"/>
<keyword evidence="2" id="KW-0812">Transmembrane</keyword>
<proteinExistence type="predicted"/>
<feature type="transmembrane region" description="Helical" evidence="2">
    <location>
        <begin position="352"/>
        <end position="368"/>
    </location>
</feature>
<feature type="region of interest" description="Disordered" evidence="1">
    <location>
        <begin position="293"/>
        <end position="326"/>
    </location>
</feature>
<organism evidence="4 5">
    <name type="scientific">Nonomuraea mesophila</name>
    <dbReference type="NCBI Taxonomy" id="2530382"/>
    <lineage>
        <taxon>Bacteria</taxon>
        <taxon>Bacillati</taxon>
        <taxon>Actinomycetota</taxon>
        <taxon>Actinomycetes</taxon>
        <taxon>Streptosporangiales</taxon>
        <taxon>Streptosporangiaceae</taxon>
        <taxon>Nonomuraea</taxon>
    </lineage>
</organism>
<feature type="compositionally biased region" description="Basic and acidic residues" evidence="1">
    <location>
        <begin position="74"/>
        <end position="87"/>
    </location>
</feature>
<accession>A0A4V2ZBQ3</accession>
<keyword evidence="5" id="KW-1185">Reference proteome</keyword>
<evidence type="ECO:0000259" key="3">
    <source>
        <dbReference type="Pfam" id="PF01609"/>
    </source>
</evidence>
<dbReference type="GO" id="GO:0003677">
    <property type="term" value="F:DNA binding"/>
    <property type="evidence" value="ECO:0007669"/>
    <property type="project" value="InterPro"/>
</dbReference>
<reference evidence="4 5" key="1">
    <citation type="submission" date="2019-03" db="EMBL/GenBank/DDBJ databases">
        <title>Draft genome sequences of novel Actinobacteria.</title>
        <authorList>
            <person name="Sahin N."/>
            <person name="Ay H."/>
            <person name="Saygin H."/>
        </authorList>
    </citation>
    <scope>NUCLEOTIDE SEQUENCE [LARGE SCALE GENOMIC DNA]</scope>
    <source>
        <strain evidence="4 5">6K102</strain>
    </source>
</reference>
<dbReference type="PANTHER" id="PTHR30007:SF1">
    <property type="entry name" value="BLR1914 PROTEIN"/>
    <property type="match status" value="1"/>
</dbReference>
<dbReference type="InterPro" id="IPR002559">
    <property type="entry name" value="Transposase_11"/>
</dbReference>
<dbReference type="NCBIfam" id="NF033580">
    <property type="entry name" value="transpos_IS5_3"/>
    <property type="match status" value="1"/>
</dbReference>
<comment type="caution">
    <text evidence="4">The sequence shown here is derived from an EMBL/GenBank/DDBJ whole genome shotgun (WGS) entry which is preliminary data.</text>
</comment>
<sequence>MRRPAAPQPQRLADLRAQQRPDDRQQIRAGTLGRHPRDRVAAGLIGISDALKYGVQSSSNIFGAPVAASLRHPHTEETRTDLHHHDTSPGAAEPANLSRPHRAALAGPARAIRFLDHGLQAASPLVGRWHVAEAAGRHPGRAGRRGAGGLGHLGGLHHCPGAPARRRCAPHTACAGGVRAGKGGRRRDKAGRSGAGLAGRPAGGGGQAGECLGRSRGGFTTKLHLSADGRCRVLSLVLTPGQDGDSPQFRRVLGAIRVPRLGPGRPRTRPASLAADKAYSSSANGAYLRRRKIRHTIPEPRDQRANRRRRGSNGGRPTGFDAERHKGRNVVERAINRLKNFRAVATRYGKRAYIFLGTVTLAALIIWLRT</sequence>
<feature type="region of interest" description="Disordered" evidence="1">
    <location>
        <begin position="1"/>
        <end position="32"/>
    </location>
</feature>
<keyword evidence="2" id="KW-0472">Membrane</keyword>
<evidence type="ECO:0000256" key="1">
    <source>
        <dbReference type="SAM" id="MobiDB-lite"/>
    </source>
</evidence>
<dbReference type="PANTHER" id="PTHR30007">
    <property type="entry name" value="PHP DOMAIN PROTEIN"/>
    <property type="match status" value="1"/>
</dbReference>
<evidence type="ECO:0000313" key="5">
    <source>
        <dbReference type="Proteomes" id="UP000295136"/>
    </source>
</evidence>
<gene>
    <name evidence="4" type="ORF">E1295_04735</name>
</gene>
<feature type="compositionally biased region" description="Gly residues" evidence="1">
    <location>
        <begin position="193"/>
        <end position="208"/>
    </location>
</feature>
<dbReference type="Pfam" id="PF01609">
    <property type="entry name" value="DDE_Tnp_1"/>
    <property type="match status" value="1"/>
</dbReference>
<feature type="region of interest" description="Disordered" evidence="1">
    <location>
        <begin position="74"/>
        <end position="98"/>
    </location>
</feature>
<feature type="domain" description="Transposase IS4-like" evidence="3">
    <location>
        <begin position="213"/>
        <end position="362"/>
    </location>
</feature>
<keyword evidence="2" id="KW-1133">Transmembrane helix</keyword>
<name>A0A4V2ZBQ3_9ACTN</name>
<evidence type="ECO:0000313" key="4">
    <source>
        <dbReference type="EMBL" id="TDE58904.1"/>
    </source>
</evidence>
<dbReference type="EMBL" id="SMLD01000007">
    <property type="protein sequence ID" value="TDE58904.1"/>
    <property type="molecule type" value="Genomic_DNA"/>
</dbReference>
<protein>
    <submittedName>
        <fullName evidence="4">IS5 family transposase</fullName>
    </submittedName>
</protein>
<dbReference type="GO" id="GO:0006313">
    <property type="term" value="P:DNA transposition"/>
    <property type="evidence" value="ECO:0007669"/>
    <property type="project" value="InterPro"/>
</dbReference>